<protein>
    <submittedName>
        <fullName evidence="3">Uncharacterized protein</fullName>
    </submittedName>
</protein>
<dbReference type="InterPro" id="IPR029779">
    <property type="entry name" value="Rmp24-like"/>
</dbReference>
<evidence type="ECO:0000313" key="4">
    <source>
        <dbReference type="Proteomes" id="UP001208570"/>
    </source>
</evidence>
<evidence type="ECO:0000256" key="2">
    <source>
        <dbReference type="SAM" id="MobiDB-lite"/>
    </source>
</evidence>
<dbReference type="Proteomes" id="UP001208570">
    <property type="component" value="Unassembled WGS sequence"/>
</dbReference>
<reference evidence="3" key="1">
    <citation type="journal article" date="2023" name="Mol. Biol. Evol.">
        <title>Third-Generation Sequencing Reveals the Adaptive Role of the Epigenome in Three Deep-Sea Polychaetes.</title>
        <authorList>
            <person name="Perez M."/>
            <person name="Aroh O."/>
            <person name="Sun Y."/>
            <person name="Lan Y."/>
            <person name="Juniper S.K."/>
            <person name="Young C.R."/>
            <person name="Angers B."/>
            <person name="Qian P.Y."/>
        </authorList>
    </citation>
    <scope>NUCLEOTIDE SEQUENCE</scope>
    <source>
        <strain evidence="3">P08H-3</strain>
    </source>
</reference>
<dbReference type="Pfam" id="PF15719">
    <property type="entry name" value="Rmp24-like"/>
    <property type="match status" value="1"/>
</dbReference>
<evidence type="ECO:0000256" key="1">
    <source>
        <dbReference type="ARBA" id="ARBA00006160"/>
    </source>
</evidence>
<evidence type="ECO:0000313" key="3">
    <source>
        <dbReference type="EMBL" id="KAK2149675.1"/>
    </source>
</evidence>
<dbReference type="PANTHER" id="PTHR31402">
    <property type="entry name" value="UPF0711 PROTEIN C18ORF21"/>
    <property type="match status" value="1"/>
</dbReference>
<dbReference type="PANTHER" id="PTHR31402:SF2">
    <property type="entry name" value="UPF0711 PROTEIN C18ORF21"/>
    <property type="match status" value="1"/>
</dbReference>
<proteinExistence type="inferred from homology"/>
<feature type="compositionally biased region" description="Basic residues" evidence="2">
    <location>
        <begin position="174"/>
        <end position="187"/>
    </location>
</feature>
<dbReference type="AlphaFoldDB" id="A0AAD9JCB6"/>
<accession>A0AAD9JCB6</accession>
<sequence>MASKDISSSDKMTTTVQLRDQNLDEKDINKLNVTKLSLAADYYSNICPGLSRYYMGELNDLLSNTGVHKLKVTKDVCIHCGQIFRPGNHTKRLKPRIKRTKKIRQIENKSKKSKNKLGKYQRQLLETYTTGFNYVVARCGGCNKITKYKLYSRDRRTMCAIKQEDHSGSVTLTKKQKKKLKAKKRRAEKQSCSTESPRIIEDIVVTPATAQRQVKATRRTTPNTVNEILKQTGCRKSKKKANQSFSKLQAILSKEQKDKKLKENGGNLADFLSSLS</sequence>
<organism evidence="3 4">
    <name type="scientific">Paralvinella palmiformis</name>
    <dbReference type="NCBI Taxonomy" id="53620"/>
    <lineage>
        <taxon>Eukaryota</taxon>
        <taxon>Metazoa</taxon>
        <taxon>Spiralia</taxon>
        <taxon>Lophotrochozoa</taxon>
        <taxon>Annelida</taxon>
        <taxon>Polychaeta</taxon>
        <taxon>Sedentaria</taxon>
        <taxon>Canalipalpata</taxon>
        <taxon>Terebellida</taxon>
        <taxon>Terebelliformia</taxon>
        <taxon>Alvinellidae</taxon>
        <taxon>Paralvinella</taxon>
    </lineage>
</organism>
<comment type="similarity">
    <text evidence="1">Belongs to the UPF0711 family.</text>
</comment>
<gene>
    <name evidence="3" type="ORF">LSH36_442g02042</name>
</gene>
<feature type="region of interest" description="Disordered" evidence="2">
    <location>
        <begin position="168"/>
        <end position="194"/>
    </location>
</feature>
<name>A0AAD9JCB6_9ANNE</name>
<keyword evidence="4" id="KW-1185">Reference proteome</keyword>
<comment type="caution">
    <text evidence="3">The sequence shown here is derived from an EMBL/GenBank/DDBJ whole genome shotgun (WGS) entry which is preliminary data.</text>
</comment>
<dbReference type="EMBL" id="JAODUP010000442">
    <property type="protein sequence ID" value="KAK2149675.1"/>
    <property type="molecule type" value="Genomic_DNA"/>
</dbReference>
<feature type="region of interest" description="Disordered" evidence="2">
    <location>
        <begin position="257"/>
        <end position="276"/>
    </location>
</feature>